<evidence type="ECO:0000313" key="3">
    <source>
        <dbReference type="EMBL" id="CAG4896640.1"/>
    </source>
</evidence>
<proteinExistence type="inferred from homology"/>
<dbReference type="InterPro" id="IPR039672">
    <property type="entry name" value="MFS_2"/>
</dbReference>
<dbReference type="PANTHER" id="PTHR11328:SF24">
    <property type="entry name" value="MAJOR FACILITATOR SUPERFAMILY (MFS) PROFILE DOMAIN-CONTAINING PROTEIN"/>
    <property type="match status" value="1"/>
</dbReference>
<evidence type="ECO:0000256" key="1">
    <source>
        <dbReference type="ARBA" id="ARBA00009617"/>
    </source>
</evidence>
<dbReference type="Pfam" id="PF13347">
    <property type="entry name" value="MFS_2"/>
    <property type="match status" value="1"/>
</dbReference>
<dbReference type="PANTHER" id="PTHR11328">
    <property type="entry name" value="MAJOR FACILITATOR SUPERFAMILY DOMAIN-CONTAINING PROTEIN"/>
    <property type="match status" value="1"/>
</dbReference>
<evidence type="ECO:0000313" key="4">
    <source>
        <dbReference type="Proteomes" id="UP000789704"/>
    </source>
</evidence>
<feature type="transmembrane region" description="Helical" evidence="2">
    <location>
        <begin position="363"/>
        <end position="387"/>
    </location>
</feature>
<feature type="transmembrane region" description="Helical" evidence="2">
    <location>
        <begin position="134"/>
        <end position="156"/>
    </location>
</feature>
<dbReference type="SUPFAM" id="SSF103473">
    <property type="entry name" value="MFS general substrate transporter"/>
    <property type="match status" value="1"/>
</dbReference>
<dbReference type="Gene3D" id="1.20.1250.20">
    <property type="entry name" value="MFS general substrate transporter like domains"/>
    <property type="match status" value="2"/>
</dbReference>
<protein>
    <submittedName>
        <fullName evidence="3">Inner membrane symporter YicJ</fullName>
    </submittedName>
</protein>
<dbReference type="GO" id="GO:0008643">
    <property type="term" value="P:carbohydrate transport"/>
    <property type="evidence" value="ECO:0007669"/>
    <property type="project" value="InterPro"/>
</dbReference>
<feature type="transmembrane region" description="Helical" evidence="2">
    <location>
        <begin position="269"/>
        <end position="298"/>
    </location>
</feature>
<feature type="transmembrane region" description="Helical" evidence="2">
    <location>
        <begin position="332"/>
        <end position="351"/>
    </location>
</feature>
<dbReference type="EMBL" id="CAJQZC010000004">
    <property type="protein sequence ID" value="CAG4896640.1"/>
    <property type="molecule type" value="Genomic_DNA"/>
</dbReference>
<organism evidence="3 4">
    <name type="scientific">Paraburkholderia saeva</name>
    <dbReference type="NCBI Taxonomy" id="2777537"/>
    <lineage>
        <taxon>Bacteria</taxon>
        <taxon>Pseudomonadati</taxon>
        <taxon>Pseudomonadota</taxon>
        <taxon>Betaproteobacteria</taxon>
        <taxon>Burkholderiales</taxon>
        <taxon>Burkholderiaceae</taxon>
        <taxon>Paraburkholderia</taxon>
    </lineage>
</organism>
<feature type="transmembrane region" description="Helical" evidence="2">
    <location>
        <begin position="177"/>
        <end position="198"/>
    </location>
</feature>
<name>A0A9N8RWT5_9BURK</name>
<reference evidence="3" key="1">
    <citation type="submission" date="2021-04" db="EMBL/GenBank/DDBJ databases">
        <authorList>
            <person name="Vanwijnsberghe S."/>
        </authorList>
    </citation>
    <scope>NUCLEOTIDE SEQUENCE</scope>
    <source>
        <strain evidence="3">LMG 31841</strain>
    </source>
</reference>
<dbReference type="GO" id="GO:0005886">
    <property type="term" value="C:plasma membrane"/>
    <property type="evidence" value="ECO:0007669"/>
    <property type="project" value="TreeGrafter"/>
</dbReference>
<sequence>MQLIDTDGAPPAGALVPDQGPSVLTGSRRVGRLPLRRKAGYAAGQLVDLVVSSMLNIFVLFYVTAVCGLPGGLAGLALGGGIVVDAVMDPLIGSLSDGWRSRFGRRVPFMVGALVPLVLTFNLMFALPSGLGQAALFLWLMLLSVCLRISLSMFHLPYQALGAELSDDYDERSSIAVWRWGIGITGTLAVVGLGYGVFLAGPAGVSNRAAYLSLTLTLSVLLLAGALVAIRQGLATRYMQHQTTAPTEAIHLRLYGEMREMFRNRTFRILFAASLFFNIELGVNQALGLHVATFFWGLSSKQMQIVFVPAVLGLAVGAPLAVPLWKRFEKRTVLLIGMIGMVTCHALPVSLQLLGLLHLSKEGLIAVLSPLVFLGSLTMALSLIAFLSIIPDAADEHEHLFGTRREGLYFAGWAFATKAATGGGVLIAGVVLQILNFPAQMTEQAHAVVLPARTISWLAFAQGPGAALLSIAGIALALRYPINKQSHARIISDLTARKRAAP</sequence>
<feature type="transmembrane region" description="Helical" evidence="2">
    <location>
        <begin position="455"/>
        <end position="478"/>
    </location>
</feature>
<keyword evidence="2" id="KW-1133">Transmembrane helix</keyword>
<keyword evidence="2" id="KW-0812">Transmembrane</keyword>
<gene>
    <name evidence="3" type="primary">yicJ</name>
    <name evidence="3" type="ORF">LMG31841_02339</name>
</gene>
<keyword evidence="2" id="KW-0472">Membrane</keyword>
<dbReference type="GO" id="GO:0015293">
    <property type="term" value="F:symporter activity"/>
    <property type="evidence" value="ECO:0007669"/>
    <property type="project" value="InterPro"/>
</dbReference>
<feature type="transmembrane region" description="Helical" evidence="2">
    <location>
        <begin position="210"/>
        <end position="230"/>
    </location>
</feature>
<dbReference type="RefSeq" id="WP_267478899.1">
    <property type="nucleotide sequence ID" value="NZ_CAJQZC010000004.1"/>
</dbReference>
<accession>A0A9N8RWT5</accession>
<evidence type="ECO:0000256" key="2">
    <source>
        <dbReference type="SAM" id="Phobius"/>
    </source>
</evidence>
<comment type="similarity">
    <text evidence="1">Belongs to the sodium:galactoside symporter (TC 2.A.2) family.</text>
</comment>
<dbReference type="InterPro" id="IPR036259">
    <property type="entry name" value="MFS_trans_sf"/>
</dbReference>
<dbReference type="AlphaFoldDB" id="A0A9N8RWT5"/>
<comment type="caution">
    <text evidence="3">The sequence shown here is derived from an EMBL/GenBank/DDBJ whole genome shotgun (WGS) entry which is preliminary data.</text>
</comment>
<dbReference type="Proteomes" id="UP000789704">
    <property type="component" value="Unassembled WGS sequence"/>
</dbReference>
<feature type="transmembrane region" description="Helical" evidence="2">
    <location>
        <begin position="408"/>
        <end position="435"/>
    </location>
</feature>
<feature type="transmembrane region" description="Helical" evidence="2">
    <location>
        <begin position="109"/>
        <end position="128"/>
    </location>
</feature>
<keyword evidence="4" id="KW-1185">Reference proteome</keyword>
<feature type="transmembrane region" description="Helical" evidence="2">
    <location>
        <begin position="304"/>
        <end position="325"/>
    </location>
</feature>